<dbReference type="VEuPathDB" id="FungiDB:RhiirFUN_025281"/>
<name>A0A2I1HN53_9GLOM</name>
<dbReference type="InterPro" id="IPR012337">
    <property type="entry name" value="RNaseH-like_sf"/>
</dbReference>
<comment type="caution">
    <text evidence="3">The sequence shown here is derived from an EMBL/GenBank/DDBJ whole genome shotgun (WGS) entry which is preliminary data.</text>
</comment>
<feature type="coiled-coil region" evidence="1">
    <location>
        <begin position="382"/>
        <end position="420"/>
    </location>
</feature>
<keyword evidence="4" id="KW-1185">Reference proteome</keyword>
<keyword evidence="1" id="KW-0175">Coiled coil</keyword>
<dbReference type="PROSITE" id="PS50879">
    <property type="entry name" value="RNASE_H_1"/>
    <property type="match status" value="1"/>
</dbReference>
<dbReference type="Pfam" id="PF00075">
    <property type="entry name" value="RNase_H"/>
    <property type="match status" value="1"/>
</dbReference>
<protein>
    <recommendedName>
        <fullName evidence="2">RNase H type-1 domain-containing protein</fullName>
    </recommendedName>
</protein>
<dbReference type="VEuPathDB" id="FungiDB:RhiirA1_447921"/>
<evidence type="ECO:0000256" key="1">
    <source>
        <dbReference type="SAM" id="Coils"/>
    </source>
</evidence>
<evidence type="ECO:0000313" key="3">
    <source>
        <dbReference type="EMBL" id="PKY60243.1"/>
    </source>
</evidence>
<organism evidence="3 4">
    <name type="scientific">Rhizophagus irregularis</name>
    <dbReference type="NCBI Taxonomy" id="588596"/>
    <lineage>
        <taxon>Eukaryota</taxon>
        <taxon>Fungi</taxon>
        <taxon>Fungi incertae sedis</taxon>
        <taxon>Mucoromycota</taxon>
        <taxon>Glomeromycotina</taxon>
        <taxon>Glomeromycetes</taxon>
        <taxon>Glomerales</taxon>
        <taxon>Glomeraceae</taxon>
        <taxon>Rhizophagus</taxon>
    </lineage>
</organism>
<evidence type="ECO:0000313" key="4">
    <source>
        <dbReference type="Proteomes" id="UP000234323"/>
    </source>
</evidence>
<dbReference type="Proteomes" id="UP000234323">
    <property type="component" value="Unassembled WGS sequence"/>
</dbReference>
<accession>A0A2I1HN53</accession>
<dbReference type="InterPro" id="IPR036397">
    <property type="entry name" value="RNaseH_sf"/>
</dbReference>
<dbReference type="VEuPathDB" id="FungiDB:FUN_001485"/>
<dbReference type="AlphaFoldDB" id="A0A2I1HN53"/>
<dbReference type="GO" id="GO:0003676">
    <property type="term" value="F:nucleic acid binding"/>
    <property type="evidence" value="ECO:0007669"/>
    <property type="project" value="InterPro"/>
</dbReference>
<feature type="domain" description="RNase H type-1" evidence="2">
    <location>
        <begin position="1"/>
        <end position="126"/>
    </location>
</feature>
<dbReference type="VEuPathDB" id="FungiDB:RhiirA1_449947"/>
<reference evidence="3 4" key="1">
    <citation type="submission" date="2015-10" db="EMBL/GenBank/DDBJ databases">
        <title>Genome analyses suggest a sexual origin of heterokaryosis in a supposedly ancient asexual fungus.</title>
        <authorList>
            <person name="Ropars J."/>
            <person name="Sedzielewska K."/>
            <person name="Noel J."/>
            <person name="Charron P."/>
            <person name="Farinelli L."/>
            <person name="Marton T."/>
            <person name="Kruger M."/>
            <person name="Pelin A."/>
            <person name="Brachmann A."/>
            <person name="Corradi N."/>
        </authorList>
    </citation>
    <scope>NUCLEOTIDE SEQUENCE [LARGE SCALE GENOMIC DNA]</scope>
    <source>
        <strain evidence="3 4">A4</strain>
    </source>
</reference>
<proteinExistence type="predicted"/>
<gene>
    <name evidence="3" type="ORF">RhiirA4_483739</name>
</gene>
<evidence type="ECO:0000259" key="2">
    <source>
        <dbReference type="PROSITE" id="PS50879"/>
    </source>
</evidence>
<dbReference type="SUPFAM" id="SSF53098">
    <property type="entry name" value="Ribonuclease H-like"/>
    <property type="match status" value="1"/>
</dbReference>
<dbReference type="Gene3D" id="3.30.420.10">
    <property type="entry name" value="Ribonuclease H-like superfamily/Ribonuclease H"/>
    <property type="match status" value="1"/>
</dbReference>
<dbReference type="EMBL" id="LLXI01004088">
    <property type="protein sequence ID" value="PKY60243.1"/>
    <property type="molecule type" value="Genomic_DNA"/>
</dbReference>
<dbReference type="GO" id="GO:0004523">
    <property type="term" value="F:RNA-DNA hybrid ribonuclease activity"/>
    <property type="evidence" value="ECO:0007669"/>
    <property type="project" value="InterPro"/>
</dbReference>
<dbReference type="InterPro" id="IPR002156">
    <property type="entry name" value="RNaseH_domain"/>
</dbReference>
<sequence length="432" mass="49418">MRTTHIKSLCFYGFIASYAHGIIKDWPSSSRAEAAAIYAALTVAPPHSTVKIYTDSQSAIEGLCFCASSSYTNSHLYYKTTNFELWAIIENLIISKHLTVLPLKVKAHSGNYWNDFADSLANTSFFSTNWSSYGLVCGCLPKVFVDFLIDLSIPRSFALKVIASIHNNFIYKFRKRIWNLHFYEKSRWEDAMNIIQKIKTTSRPFNLPKATYLPYSSLPPPALYVSRNSNTNWLKNSMKYGLPWFNHFSVRWIKEVVDCLEIASEAALNSNFDEASMIVAGLEEIVDIYDNIPDDELSQKNAFSLVLKYSILPTKNSIFEICSEIIDNFQGEKELAIALVKLLAVLAMPQPIILGPIDGNMRRLFTEPGGRYMEEFMDYYYVQDEQDTYNEEEVTVEQFNENYQNLTPSTESQLNRLKNELAITLCEECLTL</sequence>
<dbReference type="VEuPathDB" id="FungiDB:RhiirFUN_014511"/>